<gene>
    <name evidence="9" type="ORF">VM1G_00198</name>
</gene>
<dbReference type="Proteomes" id="UP000078559">
    <property type="component" value="Chromosome 1"/>
</dbReference>
<evidence type="ECO:0000256" key="3">
    <source>
        <dbReference type="ARBA" id="ARBA00007106"/>
    </source>
</evidence>
<evidence type="ECO:0000313" key="10">
    <source>
        <dbReference type="Proteomes" id="UP000078559"/>
    </source>
</evidence>
<protein>
    <recommendedName>
        <fullName evidence="5">Alpha-acetolactate decarboxylase</fullName>
        <ecNumber evidence="4">4.1.1.5</ecNumber>
    </recommendedName>
</protein>
<evidence type="ECO:0000313" key="9">
    <source>
        <dbReference type="EMBL" id="KUI65311.1"/>
    </source>
</evidence>
<dbReference type="OrthoDB" id="509395at2759"/>
<sequence length="238" mass="26144">MACNELYQYSLALSLMDGVADKGIPISEYLKHGDHGLGTFRYMNGEMIVLDGKAYQMLADGSIVDLDPNGDAIHPFAQITRFQAEKTAKAVVPSKEELNDIVSGIVPDSKNHFLAMRLEGTFKTVTVRTAAGQTEPRQSLREIGRDQVSFTFENVRGTLVGFRQPHYLQGVGIAGDHLHFITEDRKKGGHVLALESDGEVEVKAAQMYTMTLELPKGDEEFNEATLMGSHTDLKAVEG</sequence>
<evidence type="ECO:0000256" key="5">
    <source>
        <dbReference type="ARBA" id="ARBA00020164"/>
    </source>
</evidence>
<evidence type="ECO:0000256" key="8">
    <source>
        <dbReference type="ARBA" id="ARBA00023239"/>
    </source>
</evidence>
<evidence type="ECO:0000256" key="2">
    <source>
        <dbReference type="ARBA" id="ARBA00005170"/>
    </source>
</evidence>
<accession>A0A194VMA3</accession>
<proteinExistence type="inferred from homology"/>
<comment type="similarity">
    <text evidence="3">Belongs to the alpha-acetolactate decarboxylase family.</text>
</comment>
<comment type="pathway">
    <text evidence="2">Polyol metabolism; (R,R)-butane-2,3-diol biosynthesis; (R,R)-butane-2,3-diol from pyruvate: step 2/3.</text>
</comment>
<keyword evidence="6" id="KW-0210">Decarboxylase</keyword>
<organism evidence="9 10">
    <name type="scientific">Cytospora mali</name>
    <name type="common">Apple Valsa canker fungus</name>
    <name type="synonym">Valsa mali</name>
    <dbReference type="NCBI Taxonomy" id="578113"/>
    <lineage>
        <taxon>Eukaryota</taxon>
        <taxon>Fungi</taxon>
        <taxon>Dikarya</taxon>
        <taxon>Ascomycota</taxon>
        <taxon>Pezizomycotina</taxon>
        <taxon>Sordariomycetes</taxon>
        <taxon>Sordariomycetidae</taxon>
        <taxon>Diaporthales</taxon>
        <taxon>Cytosporaceae</taxon>
        <taxon>Cytospora</taxon>
    </lineage>
</organism>
<dbReference type="PIRSF" id="PIRSF001332">
    <property type="entry name" value="Acetolac_decarb"/>
    <property type="match status" value="1"/>
</dbReference>
<evidence type="ECO:0000256" key="6">
    <source>
        <dbReference type="ARBA" id="ARBA00022793"/>
    </source>
</evidence>
<keyword evidence="7" id="KW-0005">Acetoin biosynthesis</keyword>
<dbReference type="GO" id="GO:0047605">
    <property type="term" value="F:acetolactate decarboxylase activity"/>
    <property type="evidence" value="ECO:0007669"/>
    <property type="project" value="UniProtKB-EC"/>
</dbReference>
<name>A0A194VMA3_CYTMA</name>
<dbReference type="UniPathway" id="UPA00626">
    <property type="reaction ID" value="UER00678"/>
</dbReference>
<evidence type="ECO:0000256" key="4">
    <source>
        <dbReference type="ARBA" id="ARBA00013204"/>
    </source>
</evidence>
<dbReference type="EC" id="4.1.1.5" evidence="4"/>
<dbReference type="AlphaFoldDB" id="A0A194VMA3"/>
<dbReference type="PANTHER" id="PTHR35524:SF1">
    <property type="entry name" value="ALPHA-ACETOLACTATE DECARBOXYLASE"/>
    <property type="match status" value="1"/>
</dbReference>
<dbReference type="PANTHER" id="PTHR35524">
    <property type="entry name" value="ALPHA-ACETOLACTATE DECARBOXYLASE"/>
    <property type="match status" value="1"/>
</dbReference>
<dbReference type="EMBL" id="CM003098">
    <property type="protein sequence ID" value="KUI65311.1"/>
    <property type="molecule type" value="Genomic_DNA"/>
</dbReference>
<dbReference type="CDD" id="cd17299">
    <property type="entry name" value="acetolactate_decarboxylase"/>
    <property type="match status" value="1"/>
</dbReference>
<dbReference type="InterPro" id="IPR005128">
    <property type="entry name" value="Acetolactate_a_deCO2ase"/>
</dbReference>
<keyword evidence="10" id="KW-1185">Reference proteome</keyword>
<dbReference type="Pfam" id="PF03306">
    <property type="entry name" value="AAL_decarboxy"/>
    <property type="match status" value="1"/>
</dbReference>
<evidence type="ECO:0000256" key="1">
    <source>
        <dbReference type="ARBA" id="ARBA00001784"/>
    </source>
</evidence>
<dbReference type="NCBIfam" id="TIGR01252">
    <property type="entry name" value="acetolac_decarb"/>
    <property type="match status" value="1"/>
</dbReference>
<dbReference type="Gene3D" id="3.30.1330.80">
    <property type="entry name" value="Hypothetical protein, similar to alpha- acetolactate decarboxylase, domain 2"/>
    <property type="match status" value="2"/>
</dbReference>
<reference evidence="9" key="1">
    <citation type="submission" date="2014-12" db="EMBL/GenBank/DDBJ databases">
        <title>Genome Sequence of Valsa Canker Pathogens Uncovers a Specific Adaption of Colonization on Woody Bark.</title>
        <authorList>
            <person name="Yin Z."/>
            <person name="Liu H."/>
            <person name="Gao X."/>
            <person name="Li Z."/>
            <person name="Song N."/>
            <person name="Ke X."/>
            <person name="Dai Q."/>
            <person name="Wu Y."/>
            <person name="Sun Y."/>
            <person name="Xu J.-R."/>
            <person name="Kang Z.K."/>
            <person name="Wang L."/>
            <person name="Huang L."/>
        </authorList>
    </citation>
    <scope>NUCLEOTIDE SEQUENCE [LARGE SCALE GENOMIC DNA]</scope>
    <source>
        <strain evidence="9">03-8</strain>
    </source>
</reference>
<evidence type="ECO:0000256" key="7">
    <source>
        <dbReference type="ARBA" id="ARBA00023061"/>
    </source>
</evidence>
<dbReference type="SMR" id="A0A194VMA3"/>
<dbReference type="SUPFAM" id="SSF117856">
    <property type="entry name" value="AF0104/ALDC/Ptd012-like"/>
    <property type="match status" value="1"/>
</dbReference>
<keyword evidence="8" id="KW-0456">Lyase</keyword>
<dbReference type="GO" id="GO:0045151">
    <property type="term" value="P:acetoin biosynthetic process"/>
    <property type="evidence" value="ECO:0007669"/>
    <property type="project" value="UniProtKB-KW"/>
</dbReference>
<comment type="catalytic activity">
    <reaction evidence="1">
        <text>(2S)-2-acetolactate + H(+) = (R)-acetoin + CO2</text>
        <dbReference type="Rhea" id="RHEA:21580"/>
        <dbReference type="ChEBI" id="CHEBI:15378"/>
        <dbReference type="ChEBI" id="CHEBI:15686"/>
        <dbReference type="ChEBI" id="CHEBI:16526"/>
        <dbReference type="ChEBI" id="CHEBI:58476"/>
        <dbReference type="EC" id="4.1.1.5"/>
    </reaction>
</comment>